<reference evidence="1" key="2">
    <citation type="submission" date="2020-11" db="EMBL/GenBank/DDBJ databases">
        <authorList>
            <person name="McCartney M.A."/>
            <person name="Auch B."/>
            <person name="Kono T."/>
            <person name="Mallez S."/>
            <person name="Becker A."/>
            <person name="Gohl D.M."/>
            <person name="Silverstein K.A.T."/>
            <person name="Koren S."/>
            <person name="Bechman K.B."/>
            <person name="Herman A."/>
            <person name="Abrahante J.E."/>
            <person name="Garbe J."/>
        </authorList>
    </citation>
    <scope>NUCLEOTIDE SEQUENCE</scope>
    <source>
        <strain evidence="1">Duluth1</strain>
        <tissue evidence="1">Whole animal</tissue>
    </source>
</reference>
<keyword evidence="2" id="KW-1185">Reference proteome</keyword>
<name>A0A9D4KSQ1_DREPO</name>
<accession>A0A9D4KSQ1</accession>
<dbReference type="Proteomes" id="UP000828390">
    <property type="component" value="Unassembled WGS sequence"/>
</dbReference>
<proteinExistence type="predicted"/>
<organism evidence="1 2">
    <name type="scientific">Dreissena polymorpha</name>
    <name type="common">Zebra mussel</name>
    <name type="synonym">Mytilus polymorpha</name>
    <dbReference type="NCBI Taxonomy" id="45954"/>
    <lineage>
        <taxon>Eukaryota</taxon>
        <taxon>Metazoa</taxon>
        <taxon>Spiralia</taxon>
        <taxon>Lophotrochozoa</taxon>
        <taxon>Mollusca</taxon>
        <taxon>Bivalvia</taxon>
        <taxon>Autobranchia</taxon>
        <taxon>Heteroconchia</taxon>
        <taxon>Euheterodonta</taxon>
        <taxon>Imparidentia</taxon>
        <taxon>Neoheterodontei</taxon>
        <taxon>Myida</taxon>
        <taxon>Dreissenoidea</taxon>
        <taxon>Dreissenidae</taxon>
        <taxon>Dreissena</taxon>
    </lineage>
</organism>
<evidence type="ECO:0000313" key="1">
    <source>
        <dbReference type="EMBL" id="KAH3845347.1"/>
    </source>
</evidence>
<dbReference type="EMBL" id="JAIWYP010000003">
    <property type="protein sequence ID" value="KAH3845347.1"/>
    <property type="molecule type" value="Genomic_DNA"/>
</dbReference>
<protein>
    <submittedName>
        <fullName evidence="1">Uncharacterized protein</fullName>
    </submittedName>
</protein>
<sequence length="65" mass="6954">MEVSQDGGTQYALRAGATVLGKPFWGSGRWLVASREAIQTAQHARSGKKVLLNCQHSHGGVTLSF</sequence>
<comment type="caution">
    <text evidence="1">The sequence shown here is derived from an EMBL/GenBank/DDBJ whole genome shotgun (WGS) entry which is preliminary data.</text>
</comment>
<gene>
    <name evidence="1" type="ORF">DPMN_087626</name>
</gene>
<evidence type="ECO:0000313" key="2">
    <source>
        <dbReference type="Proteomes" id="UP000828390"/>
    </source>
</evidence>
<dbReference type="AlphaFoldDB" id="A0A9D4KSQ1"/>
<reference evidence="1" key="1">
    <citation type="journal article" date="2019" name="bioRxiv">
        <title>The Genome of the Zebra Mussel, Dreissena polymorpha: A Resource for Invasive Species Research.</title>
        <authorList>
            <person name="McCartney M.A."/>
            <person name="Auch B."/>
            <person name="Kono T."/>
            <person name="Mallez S."/>
            <person name="Zhang Y."/>
            <person name="Obille A."/>
            <person name="Becker A."/>
            <person name="Abrahante J.E."/>
            <person name="Garbe J."/>
            <person name="Badalamenti J.P."/>
            <person name="Herman A."/>
            <person name="Mangelson H."/>
            <person name="Liachko I."/>
            <person name="Sullivan S."/>
            <person name="Sone E.D."/>
            <person name="Koren S."/>
            <person name="Silverstein K.A.T."/>
            <person name="Beckman K.B."/>
            <person name="Gohl D.M."/>
        </authorList>
    </citation>
    <scope>NUCLEOTIDE SEQUENCE</scope>
    <source>
        <strain evidence="1">Duluth1</strain>
        <tissue evidence="1">Whole animal</tissue>
    </source>
</reference>